<sequence length="100" mass="11438">MLDEKTKRCSMQDSIMGMNYRSKLPEIIDSVVTSCSDKGCFEHIDSAVIPSRESIVEIIDLFKDVLFPGYFGDQTVERSNLIYHIGSEITELFEKLSRHC</sequence>
<reference evidence="1" key="1">
    <citation type="journal article" date="2021" name="mSystems">
        <title>Bacteria and Archaea Synergistically Convert Glycine Betaine to Biogenic Methane in the Formosa Cold Seep of the South China Sea.</title>
        <authorList>
            <person name="Li L."/>
            <person name="Zhang W."/>
            <person name="Zhang S."/>
            <person name="Song L."/>
            <person name="Sun Q."/>
            <person name="Zhang H."/>
            <person name="Xiang H."/>
            <person name="Dong X."/>
        </authorList>
    </citation>
    <scope>NUCLEOTIDE SEQUENCE</scope>
    <source>
        <strain evidence="1">LLY</strain>
    </source>
</reference>
<organism evidence="1 2">
    <name type="scientific">Methanococcoides seepicolus</name>
    <dbReference type="NCBI Taxonomy" id="2828780"/>
    <lineage>
        <taxon>Archaea</taxon>
        <taxon>Methanobacteriati</taxon>
        <taxon>Methanobacteriota</taxon>
        <taxon>Stenosarchaea group</taxon>
        <taxon>Methanomicrobia</taxon>
        <taxon>Methanosarcinales</taxon>
        <taxon>Methanosarcinaceae</taxon>
        <taxon>Methanococcoides</taxon>
    </lineage>
</organism>
<dbReference type="AlphaFoldDB" id="A0A9E4ZII8"/>
<dbReference type="Proteomes" id="UP001056766">
    <property type="component" value="Unassembled WGS sequence"/>
</dbReference>
<dbReference type="InterPro" id="IPR042122">
    <property type="entry name" value="Ser_AcTrfase_N_sf"/>
</dbReference>
<name>A0A9E4ZII8_9EURY</name>
<gene>
    <name evidence="1" type="ORF">KDK67_14165</name>
</gene>
<evidence type="ECO:0000313" key="2">
    <source>
        <dbReference type="Proteomes" id="UP001056766"/>
    </source>
</evidence>
<comment type="caution">
    <text evidence="1">The sequence shown here is derived from an EMBL/GenBank/DDBJ whole genome shotgun (WGS) entry which is preliminary data.</text>
</comment>
<accession>A0A9E4ZII8</accession>
<dbReference type="EMBL" id="JAGSOI010000152">
    <property type="protein sequence ID" value="MCM1988097.1"/>
    <property type="molecule type" value="Genomic_DNA"/>
</dbReference>
<dbReference type="Gene3D" id="1.10.3130.10">
    <property type="entry name" value="serine acetyltransferase, domain 1"/>
    <property type="match status" value="1"/>
</dbReference>
<protein>
    <submittedName>
        <fullName evidence="1">Uncharacterized protein</fullName>
    </submittedName>
</protein>
<reference evidence="1" key="2">
    <citation type="submission" date="2021-04" db="EMBL/GenBank/DDBJ databases">
        <authorList>
            <person name="Dong X."/>
        </authorList>
    </citation>
    <scope>NUCLEOTIDE SEQUENCE</scope>
    <source>
        <strain evidence="1">LLY</strain>
    </source>
</reference>
<proteinExistence type="predicted"/>
<keyword evidence="2" id="KW-1185">Reference proteome</keyword>
<evidence type="ECO:0000313" key="1">
    <source>
        <dbReference type="EMBL" id="MCM1988097.1"/>
    </source>
</evidence>
<dbReference type="RefSeq" id="WP_250869490.1">
    <property type="nucleotide sequence ID" value="NZ_JAGSOI010000152.1"/>
</dbReference>